<evidence type="ECO:0000256" key="3">
    <source>
        <dbReference type="ARBA" id="ARBA00022833"/>
    </source>
</evidence>
<feature type="domain" description="Zinc finger DksA/TraR C4-type" evidence="4">
    <location>
        <begin position="142"/>
        <end position="172"/>
    </location>
</feature>
<evidence type="ECO:0000313" key="6">
    <source>
        <dbReference type="EMBL" id="MBC8568376.1"/>
    </source>
</evidence>
<dbReference type="InterPro" id="IPR053194">
    <property type="entry name" value="tRNA_methyltr_O"/>
</dbReference>
<keyword evidence="1" id="KW-0479">Metal-binding</keyword>
<dbReference type="InterPro" id="IPR003814">
    <property type="entry name" value="FmdEsu_dom"/>
</dbReference>
<dbReference type="Gene3D" id="3.30.1330.130">
    <property type="match status" value="1"/>
</dbReference>
<dbReference type="InterPro" id="IPR000962">
    <property type="entry name" value="Znf_DskA_TraR"/>
</dbReference>
<sequence length="175" mass="19090">MSKNVWDKAVDFHGHTCGGLALGVRAAIEAQKRFGIERAEDEEIVCVTENDACGVDGIQSVLGCTLGKGNLIYRGTGKFAFNFFKRNTGECFRLMAKDKKSGIHGGEYIKFVLTAPVEDIFEIGKPRMNMPGPALSLKSVKCSVCGESAAETKMRVMDGLPVCMDCYSGYDRGWD</sequence>
<evidence type="ECO:0000259" key="4">
    <source>
        <dbReference type="Pfam" id="PF01258"/>
    </source>
</evidence>
<dbReference type="RefSeq" id="WP_187525269.1">
    <property type="nucleotide sequence ID" value="NZ_JACRTA010000002.1"/>
</dbReference>
<keyword evidence="7" id="KW-1185">Reference proteome</keyword>
<dbReference type="SUPFAM" id="SSF143555">
    <property type="entry name" value="FwdE-like"/>
    <property type="match status" value="1"/>
</dbReference>
<dbReference type="GO" id="GO:0008270">
    <property type="term" value="F:zinc ion binding"/>
    <property type="evidence" value="ECO:0007669"/>
    <property type="project" value="UniProtKB-KW"/>
</dbReference>
<protein>
    <submittedName>
        <fullName evidence="6">TraR/DksA C4-type zinc finger protein</fullName>
    </submittedName>
</protein>
<evidence type="ECO:0000313" key="7">
    <source>
        <dbReference type="Proteomes" id="UP000610862"/>
    </source>
</evidence>
<dbReference type="PIRSF" id="PIRSF006578">
    <property type="entry name" value="FwdE"/>
    <property type="match status" value="1"/>
</dbReference>
<evidence type="ECO:0000256" key="1">
    <source>
        <dbReference type="ARBA" id="ARBA00022723"/>
    </source>
</evidence>
<evidence type="ECO:0000256" key="2">
    <source>
        <dbReference type="ARBA" id="ARBA00022771"/>
    </source>
</evidence>
<dbReference type="PANTHER" id="PTHR39418">
    <property type="entry name" value="DEHYDROGENASE-RELATED"/>
    <property type="match status" value="1"/>
</dbReference>
<accession>A0A926EAB9</accession>
<dbReference type="Proteomes" id="UP000610862">
    <property type="component" value="Unassembled WGS sequence"/>
</dbReference>
<dbReference type="Pfam" id="PF01258">
    <property type="entry name" value="zf-dskA_traR"/>
    <property type="match status" value="1"/>
</dbReference>
<keyword evidence="2" id="KW-0863">Zinc-finger</keyword>
<dbReference type="EMBL" id="JACRTA010000002">
    <property type="protein sequence ID" value="MBC8568376.1"/>
    <property type="molecule type" value="Genomic_DNA"/>
</dbReference>
<dbReference type="AlphaFoldDB" id="A0A926EAB9"/>
<comment type="caution">
    <text evidence="6">The sequence shown here is derived from an EMBL/GenBank/DDBJ whole genome shotgun (WGS) entry which is preliminary data.</text>
</comment>
<proteinExistence type="predicted"/>
<evidence type="ECO:0000259" key="5">
    <source>
        <dbReference type="Pfam" id="PF02663"/>
    </source>
</evidence>
<dbReference type="Pfam" id="PF02663">
    <property type="entry name" value="FmdE"/>
    <property type="match status" value="1"/>
</dbReference>
<feature type="domain" description="Formylmethanofuran dehydrogenase subunit E" evidence="5">
    <location>
        <begin position="12"/>
        <end position="99"/>
    </location>
</feature>
<gene>
    <name evidence="6" type="ORF">H8692_06370</name>
</gene>
<dbReference type="PANTHER" id="PTHR39418:SF1">
    <property type="entry name" value="DEHYDROGENASE"/>
    <property type="match status" value="1"/>
</dbReference>
<organism evidence="6 7">
    <name type="scientific">Lentihominibacter hominis</name>
    <dbReference type="NCBI Taxonomy" id="2763645"/>
    <lineage>
        <taxon>Bacteria</taxon>
        <taxon>Bacillati</taxon>
        <taxon>Bacillota</taxon>
        <taxon>Clostridia</taxon>
        <taxon>Peptostreptococcales</taxon>
        <taxon>Anaerovoracaceae</taxon>
        <taxon>Lentihominibacter</taxon>
    </lineage>
</organism>
<reference evidence="6" key="1">
    <citation type="submission" date="2020-08" db="EMBL/GenBank/DDBJ databases">
        <title>Genome public.</title>
        <authorList>
            <person name="Liu C."/>
            <person name="Sun Q."/>
        </authorList>
    </citation>
    <scope>NUCLEOTIDE SEQUENCE</scope>
    <source>
        <strain evidence="6">NSJ-24</strain>
    </source>
</reference>
<keyword evidence="3" id="KW-0862">Zinc</keyword>
<name>A0A926EAB9_9FIRM</name>
<dbReference type="InterPro" id="IPR026328">
    <property type="entry name" value="FmdE"/>
</dbReference>